<evidence type="ECO:0000313" key="2">
    <source>
        <dbReference type="Proteomes" id="UP001501470"/>
    </source>
</evidence>
<accession>A0ABP4NML0</accession>
<dbReference type="PANTHER" id="PTHR37489:SF1">
    <property type="entry name" value="DUF3500 DOMAIN-CONTAINING PROTEIN"/>
    <property type="match status" value="1"/>
</dbReference>
<dbReference type="Proteomes" id="UP001501470">
    <property type="component" value="Unassembled WGS sequence"/>
</dbReference>
<sequence>MRAEAAALLALAPTAGLPFEDDAHRRWIEYRPRPRPGVSLGALDPEGRKAAHRLLATGLRPHAFAQATVILALEEVLDREEGYRRGRHSNDYTIVVFGTPDVAGRWGWRFEGHHLSVTMTLDGDTVSPAPVFLGANPLGTWYRGRPVVRPLAPEEELGWAVLDAVPRDLLPRVVLRPAAPSDIHSGPRAAVPPVPEGVPAVELPDPARLLLDELVAVYLDRLPEDVAPAMDRDRLSFAWEGATGRTGRHYYRVQGPDLLIEYDNTADDLNHAHTVLRRPDSDFGADVLAEHRADWHAR</sequence>
<proteinExistence type="predicted"/>
<evidence type="ECO:0000313" key="1">
    <source>
        <dbReference type="EMBL" id="GAA1564285.1"/>
    </source>
</evidence>
<reference evidence="2" key="1">
    <citation type="journal article" date="2019" name="Int. J. Syst. Evol. Microbiol.">
        <title>The Global Catalogue of Microorganisms (GCM) 10K type strain sequencing project: providing services to taxonomists for standard genome sequencing and annotation.</title>
        <authorList>
            <consortium name="The Broad Institute Genomics Platform"/>
            <consortium name="The Broad Institute Genome Sequencing Center for Infectious Disease"/>
            <person name="Wu L."/>
            <person name="Ma J."/>
        </authorList>
    </citation>
    <scope>NUCLEOTIDE SEQUENCE [LARGE SCALE GENOMIC DNA]</scope>
    <source>
        <strain evidence="2">JCM 15933</strain>
    </source>
</reference>
<name>A0ABP4NML0_9ACTN</name>
<dbReference type="InterPro" id="IPR021889">
    <property type="entry name" value="DUF3500"/>
</dbReference>
<dbReference type="Pfam" id="PF12006">
    <property type="entry name" value="DUF3500"/>
    <property type="match status" value="1"/>
</dbReference>
<dbReference type="EMBL" id="BAAAQD010000034">
    <property type="protein sequence ID" value="GAA1564285.1"/>
    <property type="molecule type" value="Genomic_DNA"/>
</dbReference>
<protein>
    <submittedName>
        <fullName evidence="1">DUF3500 domain-containing protein</fullName>
    </submittedName>
</protein>
<organism evidence="1 2">
    <name type="scientific">Dactylosporangium maewongense</name>
    <dbReference type="NCBI Taxonomy" id="634393"/>
    <lineage>
        <taxon>Bacteria</taxon>
        <taxon>Bacillati</taxon>
        <taxon>Actinomycetota</taxon>
        <taxon>Actinomycetes</taxon>
        <taxon>Micromonosporales</taxon>
        <taxon>Micromonosporaceae</taxon>
        <taxon>Dactylosporangium</taxon>
    </lineage>
</organism>
<keyword evidence="2" id="KW-1185">Reference proteome</keyword>
<comment type="caution">
    <text evidence="1">The sequence shown here is derived from an EMBL/GenBank/DDBJ whole genome shotgun (WGS) entry which is preliminary data.</text>
</comment>
<dbReference type="PANTHER" id="PTHR37489">
    <property type="entry name" value="DUF3500 DOMAIN-CONTAINING PROTEIN"/>
    <property type="match status" value="1"/>
</dbReference>
<gene>
    <name evidence="1" type="ORF">GCM10009827_102350</name>
</gene>